<dbReference type="InterPro" id="IPR001849">
    <property type="entry name" value="PH_domain"/>
</dbReference>
<proteinExistence type="predicted"/>
<dbReference type="PANTHER" id="PTHR22902">
    <property type="entry name" value="SESQUIPEDALIAN"/>
    <property type="match status" value="1"/>
</dbReference>
<keyword evidence="5" id="KW-1185">Reference proteome</keyword>
<dbReference type="OMA" id="WNDIRAT"/>
<name>A0A2R6QZ56_ACTCC</name>
<feature type="domain" description="PH" evidence="3">
    <location>
        <begin position="30"/>
        <end position="134"/>
    </location>
</feature>
<dbReference type="AlphaFoldDB" id="A0A2R6QZ56"/>
<accession>A0A2R6QZ56</accession>
<dbReference type="EMBL" id="NKQK01000011">
    <property type="protein sequence ID" value="PSS17639.1"/>
    <property type="molecule type" value="Genomic_DNA"/>
</dbReference>
<dbReference type="Gramene" id="PSS17639">
    <property type="protein sequence ID" value="PSS17639"/>
    <property type="gene ID" value="CEY00_Acc00001"/>
</dbReference>
<comment type="caution">
    <text evidence="4">The sequence shown here is derived from an EMBL/GenBank/DDBJ whole genome shotgun (WGS) entry which is preliminary data.</text>
</comment>
<evidence type="ECO:0000256" key="1">
    <source>
        <dbReference type="SAM" id="Coils"/>
    </source>
</evidence>
<sequence length="431" mass="47654">MASNGASAREGDTQSSLEKIKRQLASNSGRNLLQGPLLKRSETLRKWNERWVILDPTTGKMDYKIRRNEPTVKGTIIFDANSTITISPVNFHGLPKYDGCCFYIGTPQKKDYFLCAETPGAARAWVSTLHATQLVLKAHKESVNSLSGNGSAKLGTVATVVAAANSTTLEASKEIEAAMQIAMRNALGAMMNRPTDGPMDDLTVMKETLGVKDEELQNLARDLRARDSTIKEIAEKLSETAEAAEAAASAAHTMDEQRRVACVEIECLAKDSEKQLDSSMLKLRESEEKVMVLSKEIDQLIKQRDSALHEAQLWRSELAKARERVVILEGAVVRAEEKVRVSEADAEARIKEAAQKEAAALKEKLELLAYVNMLQAQLQRQQVDTKQVFEEKIESCSDNGNTVPRTKHVDPSEDNVDKACGSAKSRPSWRW</sequence>
<dbReference type="OrthoDB" id="48057at2759"/>
<keyword evidence="1" id="KW-0175">Coiled coil</keyword>
<evidence type="ECO:0000313" key="4">
    <source>
        <dbReference type="EMBL" id="PSS17639.1"/>
    </source>
</evidence>
<dbReference type="PANTHER" id="PTHR22902:SF49">
    <property type="entry name" value="OS03G0666200 PROTEIN"/>
    <property type="match status" value="1"/>
</dbReference>
<dbReference type="CDD" id="cd00821">
    <property type="entry name" value="PH"/>
    <property type="match status" value="1"/>
</dbReference>
<dbReference type="Gene3D" id="2.30.29.30">
    <property type="entry name" value="Pleckstrin-homology domain (PH domain)/Phosphotyrosine-binding domain (PTB)"/>
    <property type="match status" value="1"/>
</dbReference>
<evidence type="ECO:0000256" key="2">
    <source>
        <dbReference type="SAM" id="MobiDB-lite"/>
    </source>
</evidence>
<dbReference type="GO" id="GO:0042147">
    <property type="term" value="P:retrograde transport, endosome to Golgi"/>
    <property type="evidence" value="ECO:0007669"/>
    <property type="project" value="TreeGrafter"/>
</dbReference>
<dbReference type="InterPro" id="IPR045188">
    <property type="entry name" value="Boi1/Boi2-like"/>
</dbReference>
<feature type="compositionally biased region" description="Basic and acidic residues" evidence="2">
    <location>
        <begin position="407"/>
        <end position="417"/>
    </location>
</feature>
<dbReference type="InParanoid" id="A0A2R6QZ56"/>
<dbReference type="PROSITE" id="PS50003">
    <property type="entry name" value="PH_DOMAIN"/>
    <property type="match status" value="1"/>
</dbReference>
<dbReference type="Proteomes" id="UP000241394">
    <property type="component" value="Chromosome LG11"/>
</dbReference>
<dbReference type="GO" id="GO:0007032">
    <property type="term" value="P:endosome organization"/>
    <property type="evidence" value="ECO:0007669"/>
    <property type="project" value="TreeGrafter"/>
</dbReference>
<dbReference type="FunCoup" id="A0A2R6QZ56">
    <property type="interactions" value="3852"/>
</dbReference>
<reference evidence="4 5" key="1">
    <citation type="submission" date="2017-07" db="EMBL/GenBank/DDBJ databases">
        <title>An improved, manually edited Actinidia chinensis var. chinensis (kiwifruit) genome highlights the challenges associated with draft genomes and gene prediction in plants.</title>
        <authorList>
            <person name="Pilkington S."/>
            <person name="Crowhurst R."/>
            <person name="Hilario E."/>
            <person name="Nardozza S."/>
            <person name="Fraser L."/>
            <person name="Peng Y."/>
            <person name="Gunaseelan K."/>
            <person name="Simpson R."/>
            <person name="Tahir J."/>
            <person name="Deroles S."/>
            <person name="Templeton K."/>
            <person name="Luo Z."/>
            <person name="Davy M."/>
            <person name="Cheng C."/>
            <person name="Mcneilage M."/>
            <person name="Scaglione D."/>
            <person name="Liu Y."/>
            <person name="Zhang Q."/>
            <person name="Datson P."/>
            <person name="De Silva N."/>
            <person name="Gardiner S."/>
            <person name="Bassett H."/>
            <person name="Chagne D."/>
            <person name="Mccallum J."/>
            <person name="Dzierzon H."/>
            <person name="Deng C."/>
            <person name="Wang Y.-Y."/>
            <person name="Barron N."/>
            <person name="Manako K."/>
            <person name="Bowen J."/>
            <person name="Foster T."/>
            <person name="Erridge Z."/>
            <person name="Tiffin H."/>
            <person name="Waite C."/>
            <person name="Davies K."/>
            <person name="Grierson E."/>
            <person name="Laing W."/>
            <person name="Kirk R."/>
            <person name="Chen X."/>
            <person name="Wood M."/>
            <person name="Montefiori M."/>
            <person name="Brummell D."/>
            <person name="Schwinn K."/>
            <person name="Catanach A."/>
            <person name="Fullerton C."/>
            <person name="Li D."/>
            <person name="Meiyalaghan S."/>
            <person name="Nieuwenhuizen N."/>
            <person name="Read N."/>
            <person name="Prakash R."/>
            <person name="Hunter D."/>
            <person name="Zhang H."/>
            <person name="Mckenzie M."/>
            <person name="Knabel M."/>
            <person name="Harris A."/>
            <person name="Allan A."/>
            <person name="Chen A."/>
            <person name="Janssen B."/>
            <person name="Plunkett B."/>
            <person name="Dwamena C."/>
            <person name="Voogd C."/>
            <person name="Leif D."/>
            <person name="Lafferty D."/>
            <person name="Souleyre E."/>
            <person name="Varkonyi-Gasic E."/>
            <person name="Gambi F."/>
            <person name="Hanley J."/>
            <person name="Yao J.-L."/>
            <person name="Cheung J."/>
            <person name="David K."/>
            <person name="Warren B."/>
            <person name="Marsh K."/>
            <person name="Snowden K."/>
            <person name="Lin-Wang K."/>
            <person name="Brian L."/>
            <person name="Martinez-Sanchez M."/>
            <person name="Wang M."/>
            <person name="Ileperuma N."/>
            <person name="Macnee N."/>
            <person name="Campin R."/>
            <person name="Mcatee P."/>
            <person name="Drummond R."/>
            <person name="Espley R."/>
            <person name="Ireland H."/>
            <person name="Wu R."/>
            <person name="Atkinson R."/>
            <person name="Karunairetnam S."/>
            <person name="Bulley S."/>
            <person name="Chunkath S."/>
            <person name="Hanley Z."/>
            <person name="Storey R."/>
            <person name="Thrimawithana A."/>
            <person name="Thomson S."/>
            <person name="David C."/>
            <person name="Testolin R."/>
        </authorList>
    </citation>
    <scope>NUCLEOTIDE SEQUENCE [LARGE SCALE GENOMIC DNA]</scope>
    <source>
        <strain evidence="5">cv. Red5</strain>
        <tissue evidence="4">Young leaf</tissue>
    </source>
</reference>
<feature type="region of interest" description="Disordered" evidence="2">
    <location>
        <begin position="396"/>
        <end position="431"/>
    </location>
</feature>
<evidence type="ECO:0000313" key="5">
    <source>
        <dbReference type="Proteomes" id="UP000241394"/>
    </source>
</evidence>
<dbReference type="GO" id="GO:0005802">
    <property type="term" value="C:trans-Golgi network"/>
    <property type="evidence" value="ECO:0007669"/>
    <property type="project" value="TreeGrafter"/>
</dbReference>
<dbReference type="GO" id="GO:0001881">
    <property type="term" value="P:receptor recycling"/>
    <property type="evidence" value="ECO:0007669"/>
    <property type="project" value="TreeGrafter"/>
</dbReference>
<dbReference type="GO" id="GO:0055037">
    <property type="term" value="C:recycling endosome"/>
    <property type="evidence" value="ECO:0007669"/>
    <property type="project" value="TreeGrafter"/>
</dbReference>
<dbReference type="FunFam" id="2.30.29.30:FF:000234">
    <property type="entry name" value="Pleckstrin homology (PH) domain-containing protein"/>
    <property type="match status" value="1"/>
</dbReference>
<gene>
    <name evidence="4" type="ORF">CEY00_Acc00001</name>
</gene>
<evidence type="ECO:0000259" key="3">
    <source>
        <dbReference type="PROSITE" id="PS50003"/>
    </source>
</evidence>
<dbReference type="SMART" id="SM00233">
    <property type="entry name" value="PH"/>
    <property type="match status" value="1"/>
</dbReference>
<feature type="coiled-coil region" evidence="1">
    <location>
        <begin position="269"/>
        <end position="371"/>
    </location>
</feature>
<reference evidence="5" key="2">
    <citation type="journal article" date="2018" name="BMC Genomics">
        <title>A manually annotated Actinidia chinensis var. chinensis (kiwifruit) genome highlights the challenges associated with draft genomes and gene prediction in plants.</title>
        <authorList>
            <person name="Pilkington S.M."/>
            <person name="Crowhurst R."/>
            <person name="Hilario E."/>
            <person name="Nardozza S."/>
            <person name="Fraser L."/>
            <person name="Peng Y."/>
            <person name="Gunaseelan K."/>
            <person name="Simpson R."/>
            <person name="Tahir J."/>
            <person name="Deroles S.C."/>
            <person name="Templeton K."/>
            <person name="Luo Z."/>
            <person name="Davy M."/>
            <person name="Cheng C."/>
            <person name="McNeilage M."/>
            <person name="Scaglione D."/>
            <person name="Liu Y."/>
            <person name="Zhang Q."/>
            <person name="Datson P."/>
            <person name="De Silva N."/>
            <person name="Gardiner S.E."/>
            <person name="Bassett H."/>
            <person name="Chagne D."/>
            <person name="McCallum J."/>
            <person name="Dzierzon H."/>
            <person name="Deng C."/>
            <person name="Wang Y.Y."/>
            <person name="Barron L."/>
            <person name="Manako K."/>
            <person name="Bowen J."/>
            <person name="Foster T.M."/>
            <person name="Erridge Z.A."/>
            <person name="Tiffin H."/>
            <person name="Waite C.N."/>
            <person name="Davies K.M."/>
            <person name="Grierson E.P."/>
            <person name="Laing W.A."/>
            <person name="Kirk R."/>
            <person name="Chen X."/>
            <person name="Wood M."/>
            <person name="Montefiori M."/>
            <person name="Brummell D.A."/>
            <person name="Schwinn K.E."/>
            <person name="Catanach A."/>
            <person name="Fullerton C."/>
            <person name="Li D."/>
            <person name="Meiyalaghan S."/>
            <person name="Nieuwenhuizen N."/>
            <person name="Read N."/>
            <person name="Prakash R."/>
            <person name="Hunter D."/>
            <person name="Zhang H."/>
            <person name="McKenzie M."/>
            <person name="Knabel M."/>
            <person name="Harris A."/>
            <person name="Allan A.C."/>
            <person name="Gleave A."/>
            <person name="Chen A."/>
            <person name="Janssen B.J."/>
            <person name="Plunkett B."/>
            <person name="Ampomah-Dwamena C."/>
            <person name="Voogd C."/>
            <person name="Leif D."/>
            <person name="Lafferty D."/>
            <person name="Souleyre E.J.F."/>
            <person name="Varkonyi-Gasic E."/>
            <person name="Gambi F."/>
            <person name="Hanley J."/>
            <person name="Yao J.L."/>
            <person name="Cheung J."/>
            <person name="David K.M."/>
            <person name="Warren B."/>
            <person name="Marsh K."/>
            <person name="Snowden K.C."/>
            <person name="Lin-Wang K."/>
            <person name="Brian L."/>
            <person name="Martinez-Sanchez M."/>
            <person name="Wang M."/>
            <person name="Ileperuma N."/>
            <person name="Macnee N."/>
            <person name="Campin R."/>
            <person name="McAtee P."/>
            <person name="Drummond R.S.M."/>
            <person name="Espley R.V."/>
            <person name="Ireland H.S."/>
            <person name="Wu R."/>
            <person name="Atkinson R.G."/>
            <person name="Karunairetnam S."/>
            <person name="Bulley S."/>
            <person name="Chunkath S."/>
            <person name="Hanley Z."/>
            <person name="Storey R."/>
            <person name="Thrimawithana A.H."/>
            <person name="Thomson S."/>
            <person name="David C."/>
            <person name="Testolin R."/>
            <person name="Huang H."/>
            <person name="Hellens R.P."/>
            <person name="Schaffer R.J."/>
        </authorList>
    </citation>
    <scope>NUCLEOTIDE SEQUENCE [LARGE SCALE GENOMIC DNA]</scope>
    <source>
        <strain evidence="5">cv. Red5</strain>
    </source>
</reference>
<dbReference type="GO" id="GO:0005829">
    <property type="term" value="C:cytosol"/>
    <property type="evidence" value="ECO:0007669"/>
    <property type="project" value="GOC"/>
</dbReference>
<protein>
    <submittedName>
        <fullName evidence="4">Switch-associated protein</fullName>
    </submittedName>
</protein>
<dbReference type="SUPFAM" id="SSF50729">
    <property type="entry name" value="PH domain-like"/>
    <property type="match status" value="1"/>
</dbReference>
<dbReference type="GO" id="GO:0005769">
    <property type="term" value="C:early endosome"/>
    <property type="evidence" value="ECO:0007669"/>
    <property type="project" value="TreeGrafter"/>
</dbReference>
<dbReference type="STRING" id="1590841.A0A2R6QZ56"/>
<organism evidence="4 5">
    <name type="scientific">Actinidia chinensis var. chinensis</name>
    <name type="common">Chinese soft-hair kiwi</name>
    <dbReference type="NCBI Taxonomy" id="1590841"/>
    <lineage>
        <taxon>Eukaryota</taxon>
        <taxon>Viridiplantae</taxon>
        <taxon>Streptophyta</taxon>
        <taxon>Embryophyta</taxon>
        <taxon>Tracheophyta</taxon>
        <taxon>Spermatophyta</taxon>
        <taxon>Magnoliopsida</taxon>
        <taxon>eudicotyledons</taxon>
        <taxon>Gunneridae</taxon>
        <taxon>Pentapetalae</taxon>
        <taxon>asterids</taxon>
        <taxon>Ericales</taxon>
        <taxon>Actinidiaceae</taxon>
        <taxon>Actinidia</taxon>
    </lineage>
</organism>
<dbReference type="InterPro" id="IPR011993">
    <property type="entry name" value="PH-like_dom_sf"/>
</dbReference>